<proteinExistence type="predicted"/>
<evidence type="ECO:0000313" key="5">
    <source>
        <dbReference type="Proteomes" id="UP000270112"/>
    </source>
</evidence>
<dbReference type="AlphaFoldDB" id="A0A3N0IZ43"/>
<comment type="caution">
    <text evidence="3">The sequence shown here is derived from an EMBL/GenBank/DDBJ whole genome shotgun (WGS) entry which is preliminary data.</text>
</comment>
<evidence type="ECO:0000313" key="4">
    <source>
        <dbReference type="Proteomes" id="UP000253817"/>
    </source>
</evidence>
<dbReference type="Gene3D" id="3.90.10.10">
    <property type="entry name" value="Cytochrome C3"/>
    <property type="match status" value="1"/>
</dbReference>
<dbReference type="EMBL" id="QICC01000016">
    <property type="protein sequence ID" value="RNM42251.1"/>
    <property type="molecule type" value="Genomic_DNA"/>
</dbReference>
<dbReference type="InterPro" id="IPR014756">
    <property type="entry name" value="Ig_E-set"/>
</dbReference>
<dbReference type="SUPFAM" id="SSF48695">
    <property type="entry name" value="Multiheme cytochromes"/>
    <property type="match status" value="1"/>
</dbReference>
<evidence type="ECO:0000313" key="3">
    <source>
        <dbReference type="EMBL" id="RNM42251.1"/>
    </source>
</evidence>
<dbReference type="InterPro" id="IPR000572">
    <property type="entry name" value="OxRdtase_Mopterin-bd_dom"/>
</dbReference>
<reference evidence="5" key="2">
    <citation type="submission" date="2018-05" db="EMBL/GenBank/DDBJ databases">
        <title>Genome Sequencing of selected type strains of the family Eggerthellaceae.</title>
        <authorList>
            <person name="Danylec N."/>
            <person name="Stoll D.A."/>
            <person name="Doetsch A."/>
            <person name="Huch M."/>
        </authorList>
    </citation>
    <scope>NUCLEOTIDE SEQUENCE [LARGE SCALE GENOMIC DNA]</scope>
    <source>
        <strain evidence="5">DSM 16107</strain>
    </source>
</reference>
<organism evidence="3 5">
    <name type="scientific">Eggerthella sinensis</name>
    <dbReference type="NCBI Taxonomy" id="242230"/>
    <lineage>
        <taxon>Bacteria</taxon>
        <taxon>Bacillati</taxon>
        <taxon>Actinomycetota</taxon>
        <taxon>Coriobacteriia</taxon>
        <taxon>Eggerthellales</taxon>
        <taxon>Eggerthellaceae</taxon>
        <taxon>Eggerthella</taxon>
    </lineage>
</organism>
<dbReference type="GO" id="GO:0008482">
    <property type="term" value="F:sulfite oxidase activity"/>
    <property type="evidence" value="ECO:0007669"/>
    <property type="project" value="TreeGrafter"/>
</dbReference>
<keyword evidence="4" id="KW-1185">Reference proteome</keyword>
<dbReference type="GO" id="GO:0006790">
    <property type="term" value="P:sulfur compound metabolic process"/>
    <property type="evidence" value="ECO:0007669"/>
    <property type="project" value="TreeGrafter"/>
</dbReference>
<dbReference type="PANTHER" id="PTHR19372:SF7">
    <property type="entry name" value="SULFITE OXIDASE, MITOCHONDRIAL"/>
    <property type="match status" value="1"/>
</dbReference>
<gene>
    <name evidence="2" type="ORF">C1876_11950</name>
    <name evidence="3" type="ORF">DMP09_05775</name>
</gene>
<dbReference type="Pfam" id="PF00174">
    <property type="entry name" value="Oxidored_molyb"/>
    <property type="match status" value="1"/>
</dbReference>
<dbReference type="EMBL" id="PPTT01000021">
    <property type="protein sequence ID" value="RDB67803.1"/>
    <property type="molecule type" value="Genomic_DNA"/>
</dbReference>
<reference evidence="2 4" key="1">
    <citation type="journal article" date="2018" name="Elife">
        <title>Discovery and characterization of a prevalent human gut bacterial enzyme sufficient for the inactivation of a family of plant toxins.</title>
        <authorList>
            <person name="Koppel N."/>
            <person name="Bisanz J.E."/>
            <person name="Pandelia M.E."/>
            <person name="Turnbaugh P.J."/>
            <person name="Balskus E.P."/>
        </authorList>
    </citation>
    <scope>NUCLEOTIDE SEQUENCE [LARGE SCALE GENOMIC DNA]</scope>
    <source>
        <strain evidence="2 4">DSM 16107</strain>
    </source>
</reference>
<dbReference type="Gene3D" id="3.90.420.10">
    <property type="entry name" value="Oxidoreductase, molybdopterin-binding domain"/>
    <property type="match status" value="1"/>
</dbReference>
<dbReference type="GO" id="GO:0020037">
    <property type="term" value="F:heme binding"/>
    <property type="evidence" value="ECO:0007669"/>
    <property type="project" value="TreeGrafter"/>
</dbReference>
<dbReference type="Proteomes" id="UP000270112">
    <property type="component" value="Unassembled WGS sequence"/>
</dbReference>
<sequence length="545" mass="60174">MIGYEKRASIKQKERRSTMRKHVLWTGILCSAVGLTLVACVPNVEGSAESEAAADGSAALQTTPTGEAGSLQEVYDAMNKVHGENMPEVRTLEDGTQVQLTPDVDFSYWHLGDVPSSYNTNYLNADNRGCVSCHESGLKDLVLNKLDYEHIDITNNMGTDLTPMDCQICHDVGTGYVTKNFEFGNLIHGIHSKDSFKGDCMSCHAATADGNGMMLWEEAKYTAMQGITFLPDEDFSADLSYEQETTNDMFNLTFYTGDTNREAVDNAMQGKEEDEETFNSWEISVTGLVDKPFSMTLPDLIAQAPSETLISSTQCVMNSPGGEMVSNVEITGIPVSWLLDKAGVKDGATALMATAPDGWSRGETLETLADKGAYLVYEINGERLSWEEGYPVRIWYQNRGVPSSIRWTSELEVVDTDPSEVKVFEGWQLDETNTLDPADEGTWFNKPNVGIAHFHEGQIIDAGKPYEFEGYAQGFDEHVVAVEFSLDNGATWKRLDTADSDPTKWVYWHFTYTPEKAGSYVLSVRAVTESGLVSATPDKVMFNAK</sequence>
<protein>
    <recommendedName>
        <fullName evidence="1">Oxidoreductase molybdopterin-binding domain-containing protein</fullName>
    </recommendedName>
</protein>
<dbReference type="Proteomes" id="UP000253817">
    <property type="component" value="Unassembled WGS sequence"/>
</dbReference>
<name>A0A3N0IZ43_9ACTN</name>
<dbReference type="InterPro" id="IPR036280">
    <property type="entry name" value="Multihaem_cyt_sf"/>
</dbReference>
<evidence type="ECO:0000259" key="1">
    <source>
        <dbReference type="Pfam" id="PF00174"/>
    </source>
</evidence>
<accession>A0A3N0IZ43</accession>
<reference evidence="3" key="3">
    <citation type="journal article" date="2019" name="Microbiol. Resour. Announc.">
        <title>Draft Genome Sequences of Type Strains of Gordonibacter faecihominis, Paraeggerthella hongkongensis, Parvibacter caecicola,Slackia equolifaciens, Slackia faecicanis, and Slackia isoflavoniconvertens.</title>
        <authorList>
            <person name="Danylec N."/>
            <person name="Stoll D.A."/>
            <person name="Dotsch A."/>
            <person name="Huch M."/>
        </authorList>
    </citation>
    <scope>NUCLEOTIDE SEQUENCE</scope>
    <source>
        <strain evidence="3">DSM 16107</strain>
    </source>
</reference>
<dbReference type="Gene3D" id="2.60.40.650">
    <property type="match status" value="1"/>
</dbReference>
<dbReference type="PANTHER" id="PTHR19372">
    <property type="entry name" value="SULFITE REDUCTASE"/>
    <property type="match status" value="1"/>
</dbReference>
<dbReference type="SUPFAM" id="SSF56524">
    <property type="entry name" value="Oxidoreductase molybdopterin-binding domain"/>
    <property type="match status" value="1"/>
</dbReference>
<dbReference type="GO" id="GO:0043546">
    <property type="term" value="F:molybdopterin cofactor binding"/>
    <property type="evidence" value="ECO:0007669"/>
    <property type="project" value="TreeGrafter"/>
</dbReference>
<dbReference type="InterPro" id="IPR036374">
    <property type="entry name" value="OxRdtase_Mopterin-bd_sf"/>
</dbReference>
<dbReference type="SUPFAM" id="SSF81296">
    <property type="entry name" value="E set domains"/>
    <property type="match status" value="1"/>
</dbReference>
<evidence type="ECO:0000313" key="2">
    <source>
        <dbReference type="EMBL" id="RDB67803.1"/>
    </source>
</evidence>
<feature type="domain" description="Oxidoreductase molybdopterin-binding" evidence="1">
    <location>
        <begin position="278"/>
        <end position="418"/>
    </location>
</feature>